<comment type="caution">
    <text evidence="2">The sequence shown here is derived from an EMBL/GenBank/DDBJ whole genome shotgun (WGS) entry which is preliminary data.</text>
</comment>
<organism evidence="2 3">
    <name type="scientific">Cannabis sativa</name>
    <name type="common">Hemp</name>
    <name type="synonym">Marijuana</name>
    <dbReference type="NCBI Taxonomy" id="3483"/>
    <lineage>
        <taxon>Eukaryota</taxon>
        <taxon>Viridiplantae</taxon>
        <taxon>Streptophyta</taxon>
        <taxon>Embryophyta</taxon>
        <taxon>Tracheophyta</taxon>
        <taxon>Spermatophyta</taxon>
        <taxon>Magnoliopsida</taxon>
        <taxon>eudicotyledons</taxon>
        <taxon>Gunneridae</taxon>
        <taxon>Pentapetalae</taxon>
        <taxon>rosids</taxon>
        <taxon>fabids</taxon>
        <taxon>Rosales</taxon>
        <taxon>Cannabaceae</taxon>
        <taxon>Cannabis</taxon>
    </lineage>
</organism>
<evidence type="ECO:0000259" key="1">
    <source>
        <dbReference type="PROSITE" id="PS50011"/>
    </source>
</evidence>
<feature type="domain" description="Protein kinase" evidence="1">
    <location>
        <begin position="19"/>
        <end position="279"/>
    </location>
</feature>
<dbReference type="GO" id="GO:0007165">
    <property type="term" value="P:signal transduction"/>
    <property type="evidence" value="ECO:0007669"/>
    <property type="project" value="TreeGrafter"/>
</dbReference>
<keyword evidence="3" id="KW-1185">Reference proteome</keyword>
<dbReference type="Gene3D" id="1.10.510.10">
    <property type="entry name" value="Transferase(Phosphotransferase) domain 1"/>
    <property type="match status" value="1"/>
</dbReference>
<dbReference type="GO" id="GO:0005524">
    <property type="term" value="F:ATP binding"/>
    <property type="evidence" value="ECO:0007669"/>
    <property type="project" value="InterPro"/>
</dbReference>
<gene>
    <name evidence="2" type="ORF">G4B88_004312</name>
</gene>
<evidence type="ECO:0000313" key="3">
    <source>
        <dbReference type="Proteomes" id="UP000583929"/>
    </source>
</evidence>
<dbReference type="OrthoDB" id="8693905at2759"/>
<accession>A0A7J6EBC2</accession>
<proteinExistence type="predicted"/>
<dbReference type="InterPro" id="IPR011009">
    <property type="entry name" value="Kinase-like_dom_sf"/>
</dbReference>
<dbReference type="InterPro" id="IPR052751">
    <property type="entry name" value="Plant_MAPKKK"/>
</dbReference>
<dbReference type="SUPFAM" id="SSF56112">
    <property type="entry name" value="Protein kinase-like (PK-like)"/>
    <property type="match status" value="1"/>
</dbReference>
<dbReference type="AlphaFoldDB" id="A0A7J6EBC2"/>
<evidence type="ECO:0000313" key="2">
    <source>
        <dbReference type="EMBL" id="KAF4355100.1"/>
    </source>
</evidence>
<sequence>MAKYNGVELEKSVHSLPFWARGQILGEGGFGCVYFARMITLPTPIDGISHVRSFHPLMAVKTAFPSKSKELEDEKKILDNFVDCPYIIECYGDDTTINIIDGNKKVLYNVFLEYAHGGTLFEFVKTSPPYDESKQVKEYIRQILKGVNYIHEKGFIHSDLNPENILLVKEREEDTFFVAKISDFGLAKIVDDFKNLTPIVGTLEYLAPECLGKNGIQGQFSDIWAIGITILFMLTKNVKWSNDLSHHISEEAKDFIMKCIQANPFKRPSAKMLLSHSFLANT</sequence>
<protein>
    <recommendedName>
        <fullName evidence="1">Protein kinase domain-containing protein</fullName>
    </recommendedName>
</protein>
<dbReference type="PROSITE" id="PS50011">
    <property type="entry name" value="PROTEIN_KINASE_DOM"/>
    <property type="match status" value="1"/>
</dbReference>
<dbReference type="Pfam" id="PF00069">
    <property type="entry name" value="Pkinase"/>
    <property type="match status" value="1"/>
</dbReference>
<dbReference type="GO" id="GO:0004672">
    <property type="term" value="F:protein kinase activity"/>
    <property type="evidence" value="ECO:0007669"/>
    <property type="project" value="InterPro"/>
</dbReference>
<accession>A0A803PH32</accession>
<reference evidence="2 3" key="1">
    <citation type="journal article" date="2020" name="bioRxiv">
        <title>Sequence and annotation of 42 cannabis genomes reveals extensive copy number variation in cannabinoid synthesis and pathogen resistance genes.</title>
        <authorList>
            <person name="Mckernan K.J."/>
            <person name="Helbert Y."/>
            <person name="Kane L.T."/>
            <person name="Ebling H."/>
            <person name="Zhang L."/>
            <person name="Liu B."/>
            <person name="Eaton Z."/>
            <person name="Mclaughlin S."/>
            <person name="Kingan S."/>
            <person name="Baybayan P."/>
            <person name="Concepcion G."/>
            <person name="Jordan M."/>
            <person name="Riva A."/>
            <person name="Barbazuk W."/>
            <person name="Harkins T."/>
        </authorList>
    </citation>
    <scope>NUCLEOTIDE SEQUENCE [LARGE SCALE GENOMIC DNA]</scope>
    <source>
        <strain evidence="3">cv. Jamaican Lion 4</strain>
        <tissue evidence="2">Leaf</tissue>
    </source>
</reference>
<name>A0A7J6EBC2_CANSA</name>
<dbReference type="InterPro" id="IPR000719">
    <property type="entry name" value="Prot_kinase_dom"/>
</dbReference>
<dbReference type="PANTHER" id="PTHR48011:SF56">
    <property type="entry name" value="PROTEIN KINASE DOMAIN-CONTAINING PROTEIN"/>
    <property type="match status" value="1"/>
</dbReference>
<dbReference type="Proteomes" id="UP000583929">
    <property type="component" value="Unassembled WGS sequence"/>
</dbReference>
<dbReference type="PANTHER" id="PTHR48011">
    <property type="entry name" value="CCR4-NOT TRANSCRIPTIONAL COMPLEX SUBUNIT CAF120-RELATED"/>
    <property type="match status" value="1"/>
</dbReference>
<dbReference type="OMA" id="YFARMIT"/>
<dbReference type="EMBL" id="JAATIQ010000462">
    <property type="protein sequence ID" value="KAF4355100.1"/>
    <property type="molecule type" value="Genomic_DNA"/>
</dbReference>